<evidence type="ECO:0000313" key="4">
    <source>
        <dbReference type="EMBL" id="GFY97251.1"/>
    </source>
</evidence>
<comment type="similarity">
    <text evidence="1">Belongs to the remorin family.</text>
</comment>
<feature type="region of interest" description="Disordered" evidence="2">
    <location>
        <begin position="313"/>
        <end position="346"/>
    </location>
</feature>
<comment type="caution">
    <text evidence="4">The sequence shown here is derived from an EMBL/GenBank/DDBJ whole genome shotgun (WGS) entry which is preliminary data.</text>
</comment>
<dbReference type="OrthoDB" id="431557at2759"/>
<feature type="compositionally biased region" description="Polar residues" evidence="2">
    <location>
        <begin position="315"/>
        <end position="340"/>
    </location>
</feature>
<reference evidence="4 5" key="1">
    <citation type="submission" date="2019-07" db="EMBL/GenBank/DDBJ databases">
        <title>De Novo Assembly of kiwifruit Actinidia rufa.</title>
        <authorList>
            <person name="Sugita-Konishi S."/>
            <person name="Sato K."/>
            <person name="Mori E."/>
            <person name="Abe Y."/>
            <person name="Kisaki G."/>
            <person name="Hamano K."/>
            <person name="Suezawa K."/>
            <person name="Otani M."/>
            <person name="Fukuda T."/>
            <person name="Manabe T."/>
            <person name="Gomi K."/>
            <person name="Tabuchi M."/>
            <person name="Akimitsu K."/>
            <person name="Kataoka I."/>
        </authorList>
    </citation>
    <scope>NUCLEOTIDE SEQUENCE [LARGE SCALE GENOMIC DNA]</scope>
    <source>
        <strain evidence="5">cv. Fuchu</strain>
    </source>
</reference>
<dbReference type="AlphaFoldDB" id="A0A7J0FEX9"/>
<dbReference type="EMBL" id="BJWL01000011">
    <property type="protein sequence ID" value="GFY97251.1"/>
    <property type="molecule type" value="Genomic_DNA"/>
</dbReference>
<sequence length="532" mass="60274">MDLTSPKYFEAPSFLASHGESPLEDHTSFYKKAMKNPFADTFPDPLCHLNLKETSEFVKSFPMANHGTETRANYLDVSAQRRREGGVSVTKRNVLEAPSTPGRPIFSFTAGNFSRKNVPSKWDDAEKWLNNSSSSCHDSPVYCHGLSSKTLEPSKFSTQCEGFRPQAEVFAEKSRVTEEKVSKAVSSIHGSVPLELHVTARDFNGVSASADVLLKGRNLSSTVTLWLYFSSFFFLSATNITLFVFQKPSSDFYIWLIYKFTNQVEPIFPKYRCLEPTEEGFLFGNMEDKSMKPADMEVFPEVTEHRDMGTAMTPLGSSTTSRCHTPFKSTSPARHNTPASRSGPLALVNSNNTAATTIDITQLQECHLAKLHNGTQFDSVVSTWSSREEEEEDISKSLRHFEIGNECKKSVSDPSRACTWEEDENNNRCLRYHREEAKIQAWLNLQHAKAEAQSRKLEVKIQRMRSDLEEKLMKRMSVVHRKAEEWRLEAQLQHSEQIQRATKQAQKMVHQQSSHFSGHSSCGCFPCNNHLL</sequence>
<dbReference type="PANTHER" id="PTHR31471:SF3">
    <property type="entry name" value="OS11G0616300 PROTEIN"/>
    <property type="match status" value="1"/>
</dbReference>
<evidence type="ECO:0000256" key="1">
    <source>
        <dbReference type="ARBA" id="ARBA00005711"/>
    </source>
</evidence>
<dbReference type="Proteomes" id="UP000585474">
    <property type="component" value="Unassembled WGS sequence"/>
</dbReference>
<dbReference type="CDD" id="cd22249">
    <property type="entry name" value="UDM1_RNF168_RNF169-like"/>
    <property type="match status" value="1"/>
</dbReference>
<dbReference type="Pfam" id="PF03763">
    <property type="entry name" value="Remorin_C"/>
    <property type="match status" value="1"/>
</dbReference>
<dbReference type="PANTHER" id="PTHR31471">
    <property type="entry name" value="OS02G0116800 PROTEIN"/>
    <property type="match status" value="1"/>
</dbReference>
<dbReference type="InterPro" id="IPR005516">
    <property type="entry name" value="Remorin_C"/>
</dbReference>
<organism evidence="4 5">
    <name type="scientific">Actinidia rufa</name>
    <dbReference type="NCBI Taxonomy" id="165716"/>
    <lineage>
        <taxon>Eukaryota</taxon>
        <taxon>Viridiplantae</taxon>
        <taxon>Streptophyta</taxon>
        <taxon>Embryophyta</taxon>
        <taxon>Tracheophyta</taxon>
        <taxon>Spermatophyta</taxon>
        <taxon>Magnoliopsida</taxon>
        <taxon>eudicotyledons</taxon>
        <taxon>Gunneridae</taxon>
        <taxon>Pentapetalae</taxon>
        <taxon>asterids</taxon>
        <taxon>Ericales</taxon>
        <taxon>Actinidiaceae</taxon>
        <taxon>Actinidia</taxon>
    </lineage>
</organism>
<evidence type="ECO:0000256" key="2">
    <source>
        <dbReference type="SAM" id="MobiDB-lite"/>
    </source>
</evidence>
<protein>
    <submittedName>
        <fullName evidence="4">Remorin family protein</fullName>
    </submittedName>
</protein>
<name>A0A7J0FEX9_9ERIC</name>
<gene>
    <name evidence="4" type="ORF">Acr_11g0015570</name>
</gene>
<proteinExistence type="inferred from homology"/>
<feature type="domain" description="Remorin C-terminal" evidence="3">
    <location>
        <begin position="415"/>
        <end position="511"/>
    </location>
</feature>
<evidence type="ECO:0000313" key="5">
    <source>
        <dbReference type="Proteomes" id="UP000585474"/>
    </source>
</evidence>
<evidence type="ECO:0000259" key="3">
    <source>
        <dbReference type="Pfam" id="PF03763"/>
    </source>
</evidence>
<accession>A0A7J0FEX9</accession>
<keyword evidence="5" id="KW-1185">Reference proteome</keyword>